<dbReference type="EMBL" id="BMAV01023497">
    <property type="protein sequence ID" value="GFY79288.1"/>
    <property type="molecule type" value="Genomic_DNA"/>
</dbReference>
<keyword evidence="2" id="KW-1185">Reference proteome</keyword>
<dbReference type="AlphaFoldDB" id="A0A8X6YXW5"/>
<gene>
    <name evidence="1" type="primary">NCL1_25647</name>
    <name evidence="1" type="ORF">TNIN_446211</name>
</gene>
<dbReference type="OrthoDB" id="45365at2759"/>
<name>A0A8X6YXW5_9ARAC</name>
<reference evidence="1" key="1">
    <citation type="submission" date="2020-08" db="EMBL/GenBank/DDBJ databases">
        <title>Multicomponent nature underlies the extraordinary mechanical properties of spider dragline silk.</title>
        <authorList>
            <person name="Kono N."/>
            <person name="Nakamura H."/>
            <person name="Mori M."/>
            <person name="Yoshida Y."/>
            <person name="Ohtoshi R."/>
            <person name="Malay A.D."/>
            <person name="Moran D.A.P."/>
            <person name="Tomita M."/>
            <person name="Numata K."/>
            <person name="Arakawa K."/>
        </authorList>
    </citation>
    <scope>NUCLEOTIDE SEQUENCE</scope>
</reference>
<dbReference type="Proteomes" id="UP000886998">
    <property type="component" value="Unassembled WGS sequence"/>
</dbReference>
<organism evidence="1 2">
    <name type="scientific">Trichonephila inaurata madagascariensis</name>
    <dbReference type="NCBI Taxonomy" id="2747483"/>
    <lineage>
        <taxon>Eukaryota</taxon>
        <taxon>Metazoa</taxon>
        <taxon>Ecdysozoa</taxon>
        <taxon>Arthropoda</taxon>
        <taxon>Chelicerata</taxon>
        <taxon>Arachnida</taxon>
        <taxon>Araneae</taxon>
        <taxon>Araneomorphae</taxon>
        <taxon>Entelegynae</taxon>
        <taxon>Araneoidea</taxon>
        <taxon>Nephilidae</taxon>
        <taxon>Trichonephila</taxon>
        <taxon>Trichonephila inaurata</taxon>
    </lineage>
</organism>
<protein>
    <submittedName>
        <fullName evidence="1">Uncharacterized protein</fullName>
    </submittedName>
</protein>
<comment type="caution">
    <text evidence="1">The sequence shown here is derived from an EMBL/GenBank/DDBJ whole genome shotgun (WGS) entry which is preliminary data.</text>
</comment>
<proteinExistence type="predicted"/>
<evidence type="ECO:0000313" key="2">
    <source>
        <dbReference type="Proteomes" id="UP000886998"/>
    </source>
</evidence>
<accession>A0A8X6YXW5</accession>
<evidence type="ECO:0000313" key="1">
    <source>
        <dbReference type="EMBL" id="GFY79288.1"/>
    </source>
</evidence>
<sequence>MPQNVNVRRTFDFPLEELQRTIGFTCVKDIKCNAAIQMLKGSILVHGIELKIADLKSHPNETIEVLSCISGNFPSKVDSHALNLRNSTISLAFSEPYKVMQSNPVDIEITVEDLHLHRCCTCHEQIFELNCGLGVSAEISVKSNQSNGPDSLFLISRIIYSTP</sequence>